<proteinExistence type="predicted"/>
<dbReference type="EMBL" id="KE345347">
    <property type="protein sequence ID" value="EXC02103.1"/>
    <property type="molecule type" value="Genomic_DNA"/>
</dbReference>
<accession>W9SEB2</accession>
<dbReference type="AlphaFoldDB" id="W9SEB2"/>
<sequence>MNKQRLLATLSGIAMYLASTSSLVRVILKCHISSFPQIALSEQRVLDEDLDDDDELTTHYYYMM</sequence>
<keyword evidence="2" id="KW-1185">Reference proteome</keyword>
<dbReference type="Proteomes" id="UP000030645">
    <property type="component" value="Unassembled WGS sequence"/>
</dbReference>
<name>W9SEB2_9ROSA</name>
<evidence type="ECO:0000313" key="2">
    <source>
        <dbReference type="Proteomes" id="UP000030645"/>
    </source>
</evidence>
<reference evidence="2" key="1">
    <citation type="submission" date="2013-01" db="EMBL/GenBank/DDBJ databases">
        <title>Draft Genome Sequence of a Mulberry Tree, Morus notabilis C.K. Schneid.</title>
        <authorList>
            <person name="He N."/>
            <person name="Zhao S."/>
        </authorList>
    </citation>
    <scope>NUCLEOTIDE SEQUENCE</scope>
</reference>
<gene>
    <name evidence="1" type="ORF">L484_024068</name>
</gene>
<protein>
    <submittedName>
        <fullName evidence="1">Uncharacterized protein</fullName>
    </submittedName>
</protein>
<organism evidence="1 2">
    <name type="scientific">Morus notabilis</name>
    <dbReference type="NCBI Taxonomy" id="981085"/>
    <lineage>
        <taxon>Eukaryota</taxon>
        <taxon>Viridiplantae</taxon>
        <taxon>Streptophyta</taxon>
        <taxon>Embryophyta</taxon>
        <taxon>Tracheophyta</taxon>
        <taxon>Spermatophyta</taxon>
        <taxon>Magnoliopsida</taxon>
        <taxon>eudicotyledons</taxon>
        <taxon>Gunneridae</taxon>
        <taxon>Pentapetalae</taxon>
        <taxon>rosids</taxon>
        <taxon>fabids</taxon>
        <taxon>Rosales</taxon>
        <taxon>Moraceae</taxon>
        <taxon>Moreae</taxon>
        <taxon>Morus</taxon>
    </lineage>
</organism>
<evidence type="ECO:0000313" key="1">
    <source>
        <dbReference type="EMBL" id="EXC02103.1"/>
    </source>
</evidence>